<protein>
    <recommendedName>
        <fullName evidence="5">CDAN1-interacting nuclease 1</fullName>
    </recommendedName>
</protein>
<evidence type="ECO:0000313" key="6">
    <source>
        <dbReference type="EMBL" id="KAF0732004.1"/>
    </source>
</evidence>
<comment type="subcellular location">
    <subcellularLocation>
        <location evidence="2">Cytoplasm</location>
    </subcellularLocation>
    <subcellularLocation>
        <location evidence="1">Nucleus</location>
    </subcellularLocation>
</comment>
<evidence type="ECO:0000256" key="5">
    <source>
        <dbReference type="ARBA" id="ARBA00023480"/>
    </source>
</evidence>
<reference evidence="6 7" key="1">
    <citation type="submission" date="2019-06" db="EMBL/GenBank/DDBJ databases">
        <title>Genomics analysis of Aphanomyces spp. identifies a new class of oomycete effector associated with host adaptation.</title>
        <authorList>
            <person name="Gaulin E."/>
        </authorList>
    </citation>
    <scope>NUCLEOTIDE SEQUENCE [LARGE SCALE GENOMIC DNA]</scope>
    <source>
        <strain evidence="6 7">E</strain>
    </source>
</reference>
<keyword evidence="4" id="KW-0539">Nucleus</keyword>
<gene>
    <name evidence="6" type="ORF">AaE_009245</name>
</gene>
<dbReference type="EMBL" id="VJMI01015169">
    <property type="protein sequence ID" value="KAF0732004.1"/>
    <property type="molecule type" value="Genomic_DNA"/>
</dbReference>
<keyword evidence="3" id="KW-0963">Cytoplasm</keyword>
<dbReference type="PANTHER" id="PTHR31661:SF1">
    <property type="entry name" value="CDAN1-INTERACTING NUCLEASE 1"/>
    <property type="match status" value="1"/>
</dbReference>
<evidence type="ECO:0000256" key="3">
    <source>
        <dbReference type="ARBA" id="ARBA00022490"/>
    </source>
</evidence>
<dbReference type="InterPro" id="IPR029404">
    <property type="entry name" value="CDIN1"/>
</dbReference>
<dbReference type="Proteomes" id="UP000469452">
    <property type="component" value="Unassembled WGS sequence"/>
</dbReference>
<comment type="caution">
    <text evidence="6">The sequence shown here is derived from an EMBL/GenBank/DDBJ whole genome shotgun (WGS) entry which is preliminary data.</text>
</comment>
<proteinExistence type="predicted"/>
<dbReference type="GO" id="GO:0005634">
    <property type="term" value="C:nucleus"/>
    <property type="evidence" value="ECO:0007669"/>
    <property type="project" value="UniProtKB-SubCell"/>
</dbReference>
<evidence type="ECO:0000256" key="1">
    <source>
        <dbReference type="ARBA" id="ARBA00004123"/>
    </source>
</evidence>
<evidence type="ECO:0000256" key="4">
    <source>
        <dbReference type="ARBA" id="ARBA00023242"/>
    </source>
</evidence>
<evidence type="ECO:0000313" key="7">
    <source>
        <dbReference type="Proteomes" id="UP000469452"/>
    </source>
</evidence>
<organism evidence="6 7">
    <name type="scientific">Aphanomyces astaci</name>
    <name type="common">Crayfish plague agent</name>
    <dbReference type="NCBI Taxonomy" id="112090"/>
    <lineage>
        <taxon>Eukaryota</taxon>
        <taxon>Sar</taxon>
        <taxon>Stramenopiles</taxon>
        <taxon>Oomycota</taxon>
        <taxon>Saprolegniomycetes</taxon>
        <taxon>Saprolegniales</taxon>
        <taxon>Verrucalvaceae</taxon>
        <taxon>Aphanomyces</taxon>
    </lineage>
</organism>
<sequence length="298" mass="33979">MTPCEQAEYDLARERQQQQILARNHVRQLRRTNSTHYQMMLNMHAQDHSLVVISRRLRMAPCIVARTFLEHVEGVDKSKIYKLLLSTLTPDDDINSNNLNNLPPLSTRLRRELRECVEEDVHCSPLCDRVRRSEGDEYEHLMVLRLTQLGIPFENEHMLRERGLAKTPDALLVVPIQVKVGDTWHVVQWIDSKAMAHEVGTENETQHIAQAHAYVNRFGPGMLVYWLGVGRDHAPAMDDVMLVDHLPPAFLFPGQTSNEVSKLHAPDVASNGTTFLFEPTHVITTRDDDGLPSTVVSF</sequence>
<dbReference type="PANTHER" id="PTHR31661">
    <property type="entry name" value="SIMILAR TO CDNA SEQUENCE BC052040"/>
    <property type="match status" value="1"/>
</dbReference>
<dbReference type="AlphaFoldDB" id="A0A6A4ZSX6"/>
<dbReference type="VEuPathDB" id="FungiDB:H257_02535"/>
<dbReference type="GO" id="GO:0005737">
    <property type="term" value="C:cytoplasm"/>
    <property type="evidence" value="ECO:0007669"/>
    <property type="project" value="UniProtKB-SubCell"/>
</dbReference>
<dbReference type="Pfam" id="PF14811">
    <property type="entry name" value="TPD"/>
    <property type="match status" value="1"/>
</dbReference>
<evidence type="ECO:0000256" key="2">
    <source>
        <dbReference type="ARBA" id="ARBA00004496"/>
    </source>
</evidence>
<accession>A0A6A4ZSX6</accession>
<name>A0A6A4ZSX6_APHAT</name>